<dbReference type="Ensembl" id="ENSHHUT00000028074.1">
    <property type="protein sequence ID" value="ENSHHUP00000027004.1"/>
    <property type="gene ID" value="ENSHHUG00000017094.1"/>
</dbReference>
<dbReference type="AlphaFoldDB" id="A0A4W5LMN2"/>
<dbReference type="Gene3D" id="3.40.50.300">
    <property type="entry name" value="P-loop containing nucleotide triphosphate hydrolases"/>
    <property type="match status" value="1"/>
</dbReference>
<dbReference type="PANTHER" id="PTHR18934">
    <property type="entry name" value="ATP-DEPENDENT RNA HELICASE"/>
    <property type="match status" value="1"/>
</dbReference>
<keyword evidence="5" id="KW-1185">Reference proteome</keyword>
<dbReference type="SUPFAM" id="SSF52540">
    <property type="entry name" value="P-loop containing nucleoside triphosphate hydrolases"/>
    <property type="match status" value="2"/>
</dbReference>
<keyword evidence="1" id="KW-0547">Nucleotide-binding</keyword>
<dbReference type="InterPro" id="IPR007502">
    <property type="entry name" value="Helicase-assoc_dom"/>
</dbReference>
<keyword evidence="2" id="KW-0067">ATP-binding</keyword>
<evidence type="ECO:0000256" key="1">
    <source>
        <dbReference type="ARBA" id="ARBA00022741"/>
    </source>
</evidence>
<evidence type="ECO:0000256" key="2">
    <source>
        <dbReference type="ARBA" id="ARBA00022840"/>
    </source>
</evidence>
<dbReference type="InterPro" id="IPR027417">
    <property type="entry name" value="P-loop_NTPase"/>
</dbReference>
<proteinExistence type="predicted"/>
<evidence type="ECO:0000313" key="5">
    <source>
        <dbReference type="Proteomes" id="UP000314982"/>
    </source>
</evidence>
<name>A0A4W5LMN2_9TELE</name>
<sequence>MMSDPMLEHYGAIVIDQAHERTVSTDILLGLLQDILVHRPDLRVVILTVSSMTDRLLAHYDPEGLMQSLEELDYLAALDDDGNLSEIGIIISELPLDAQMAKALLVSCEFDCVNEVVTIAAMLSGM</sequence>
<reference evidence="4" key="2">
    <citation type="submission" date="2025-08" db="UniProtKB">
        <authorList>
            <consortium name="Ensembl"/>
        </authorList>
    </citation>
    <scope>IDENTIFICATION</scope>
</reference>
<evidence type="ECO:0000259" key="3">
    <source>
        <dbReference type="SMART" id="SM00847"/>
    </source>
</evidence>
<evidence type="ECO:0000313" key="4">
    <source>
        <dbReference type="Ensembl" id="ENSHHUP00000027004.1"/>
    </source>
</evidence>
<reference evidence="5" key="1">
    <citation type="submission" date="2018-06" db="EMBL/GenBank/DDBJ databases">
        <title>Genome assembly of Danube salmon.</title>
        <authorList>
            <person name="Macqueen D.J."/>
            <person name="Gundappa M.K."/>
        </authorList>
    </citation>
    <scope>NUCLEOTIDE SEQUENCE [LARGE SCALE GENOMIC DNA]</scope>
</reference>
<dbReference type="GO" id="GO:0003723">
    <property type="term" value="F:RNA binding"/>
    <property type="evidence" value="ECO:0007669"/>
    <property type="project" value="TreeGrafter"/>
</dbReference>
<dbReference type="SMART" id="SM00847">
    <property type="entry name" value="HA2"/>
    <property type="match status" value="1"/>
</dbReference>
<dbReference type="Gene3D" id="1.20.120.1080">
    <property type="match status" value="1"/>
</dbReference>
<organism evidence="4 5">
    <name type="scientific">Hucho hucho</name>
    <name type="common">huchen</name>
    <dbReference type="NCBI Taxonomy" id="62062"/>
    <lineage>
        <taxon>Eukaryota</taxon>
        <taxon>Metazoa</taxon>
        <taxon>Chordata</taxon>
        <taxon>Craniata</taxon>
        <taxon>Vertebrata</taxon>
        <taxon>Euteleostomi</taxon>
        <taxon>Actinopterygii</taxon>
        <taxon>Neopterygii</taxon>
        <taxon>Teleostei</taxon>
        <taxon>Protacanthopterygii</taxon>
        <taxon>Salmoniformes</taxon>
        <taxon>Salmonidae</taxon>
        <taxon>Salmoninae</taxon>
        <taxon>Hucho</taxon>
    </lineage>
</organism>
<dbReference type="GO" id="GO:0004386">
    <property type="term" value="F:helicase activity"/>
    <property type="evidence" value="ECO:0007669"/>
    <property type="project" value="TreeGrafter"/>
</dbReference>
<reference evidence="4" key="3">
    <citation type="submission" date="2025-09" db="UniProtKB">
        <authorList>
            <consortium name="Ensembl"/>
        </authorList>
    </citation>
    <scope>IDENTIFICATION</scope>
</reference>
<feature type="domain" description="Helicase-associated" evidence="3">
    <location>
        <begin position="67"/>
        <end position="126"/>
    </location>
</feature>
<accession>A0A4W5LMN2</accession>
<dbReference type="GeneTree" id="ENSGT00940000157227"/>
<dbReference type="Pfam" id="PF04408">
    <property type="entry name" value="WHD_HA2"/>
    <property type="match status" value="1"/>
</dbReference>
<dbReference type="Proteomes" id="UP000314982">
    <property type="component" value="Unassembled WGS sequence"/>
</dbReference>
<dbReference type="GO" id="GO:0005681">
    <property type="term" value="C:spliceosomal complex"/>
    <property type="evidence" value="ECO:0007669"/>
    <property type="project" value="TreeGrafter"/>
</dbReference>
<dbReference type="Pfam" id="PF21010">
    <property type="entry name" value="HA2_C"/>
    <property type="match status" value="1"/>
</dbReference>
<protein>
    <submittedName>
        <fullName evidence="4">DEAH-box helicase 32 (putative)</fullName>
    </submittedName>
</protein>
<dbReference type="PANTHER" id="PTHR18934:SF88">
    <property type="entry name" value="PRE-MRNA-SPLICING FACTOR ATP-DEPENDENT RNA HELICASE DHX32-RELATED"/>
    <property type="match status" value="1"/>
</dbReference>
<dbReference type="InterPro" id="IPR048333">
    <property type="entry name" value="HA2_WH"/>
</dbReference>
<dbReference type="GO" id="GO:0005524">
    <property type="term" value="F:ATP binding"/>
    <property type="evidence" value="ECO:0007669"/>
    <property type="project" value="UniProtKB-KW"/>
</dbReference>